<name>A0ABW3XHB9_9ACTN</name>
<dbReference type="PANTHER" id="PTHR39335:SF1">
    <property type="entry name" value="BLL4220 PROTEIN"/>
    <property type="match status" value="1"/>
</dbReference>
<dbReference type="InterPro" id="IPR005297">
    <property type="entry name" value="Lipoprotein_repeat"/>
</dbReference>
<dbReference type="PANTHER" id="PTHR39335">
    <property type="entry name" value="BLL4220 PROTEIN"/>
    <property type="match status" value="1"/>
</dbReference>
<evidence type="ECO:0008006" key="4">
    <source>
        <dbReference type="Google" id="ProtNLM"/>
    </source>
</evidence>
<protein>
    <recommendedName>
        <fullName evidence="4">Lipoprotein</fullName>
    </recommendedName>
</protein>
<evidence type="ECO:0000313" key="3">
    <source>
        <dbReference type="Proteomes" id="UP001597058"/>
    </source>
</evidence>
<dbReference type="RefSeq" id="WP_381328513.1">
    <property type="nucleotide sequence ID" value="NZ_JBHTMM010000025.1"/>
</dbReference>
<evidence type="ECO:0000256" key="1">
    <source>
        <dbReference type="SAM" id="MobiDB-lite"/>
    </source>
</evidence>
<sequence>MSVDHDEMTLYTFDRHHDGRSPYTGETMQWPPLPAEPHHDEPMKKWTQITRNDGTMQWAYDGKPLYTFVKDKKTANTTGDGDGMKDVLHPARP</sequence>
<comment type="caution">
    <text evidence="2">The sequence shown here is derived from an EMBL/GenBank/DDBJ whole genome shotgun (WGS) entry which is preliminary data.</text>
</comment>
<feature type="region of interest" description="Disordered" evidence="1">
    <location>
        <begin position="73"/>
        <end position="93"/>
    </location>
</feature>
<accession>A0ABW3XHB9</accession>
<gene>
    <name evidence="2" type="ORF">ACFQ5X_21060</name>
</gene>
<proteinExistence type="predicted"/>
<evidence type="ECO:0000313" key="2">
    <source>
        <dbReference type="EMBL" id="MFD1308334.1"/>
    </source>
</evidence>
<feature type="compositionally biased region" description="Basic and acidic residues" evidence="1">
    <location>
        <begin position="82"/>
        <end position="93"/>
    </location>
</feature>
<dbReference type="Proteomes" id="UP001597058">
    <property type="component" value="Unassembled WGS sequence"/>
</dbReference>
<dbReference type="Pfam" id="PF03640">
    <property type="entry name" value="Lipoprotein_15"/>
    <property type="match status" value="1"/>
</dbReference>
<reference evidence="3" key="1">
    <citation type="journal article" date="2019" name="Int. J. Syst. Evol. Microbiol.">
        <title>The Global Catalogue of Microorganisms (GCM) 10K type strain sequencing project: providing services to taxonomists for standard genome sequencing and annotation.</title>
        <authorList>
            <consortium name="The Broad Institute Genomics Platform"/>
            <consortium name="The Broad Institute Genome Sequencing Center for Infectious Disease"/>
            <person name="Wu L."/>
            <person name="Ma J."/>
        </authorList>
    </citation>
    <scope>NUCLEOTIDE SEQUENCE [LARGE SCALE GENOMIC DNA]</scope>
    <source>
        <strain evidence="3">CGMCC 4.7020</strain>
    </source>
</reference>
<organism evidence="2 3">
    <name type="scientific">Streptomyces kaempferi</name>
    <dbReference type="NCBI Taxonomy" id="333725"/>
    <lineage>
        <taxon>Bacteria</taxon>
        <taxon>Bacillati</taxon>
        <taxon>Actinomycetota</taxon>
        <taxon>Actinomycetes</taxon>
        <taxon>Kitasatosporales</taxon>
        <taxon>Streptomycetaceae</taxon>
        <taxon>Streptomyces</taxon>
    </lineage>
</organism>
<keyword evidence="3" id="KW-1185">Reference proteome</keyword>
<dbReference type="EMBL" id="JBHTMM010000025">
    <property type="protein sequence ID" value="MFD1308334.1"/>
    <property type="molecule type" value="Genomic_DNA"/>
</dbReference>
<feature type="region of interest" description="Disordered" evidence="1">
    <location>
        <begin position="15"/>
        <end position="42"/>
    </location>
</feature>